<evidence type="ECO:0000313" key="2">
    <source>
        <dbReference type="Proteomes" id="UP000236316"/>
    </source>
</evidence>
<proteinExistence type="predicted"/>
<gene>
    <name evidence="1" type="ORF">ORPV_311</name>
</gene>
<protein>
    <submittedName>
        <fullName evidence="1">Ankyrin-repeat protein</fullName>
    </submittedName>
</protein>
<organism evidence="1">
    <name type="scientific">Orpheovirus IHUMI-LCC2</name>
    <dbReference type="NCBI Taxonomy" id="2023057"/>
    <lineage>
        <taxon>Viruses</taxon>
        <taxon>Varidnaviria</taxon>
        <taxon>Bamfordvirae</taxon>
        <taxon>Nucleocytoviricota</taxon>
        <taxon>Megaviricetes</taxon>
        <taxon>Pimascovirales</taxon>
        <taxon>Ocovirineae</taxon>
        <taxon>Orpheoviridae</taxon>
        <taxon>Alphaorpheovirus</taxon>
        <taxon>Alphaorpheovirus massiliense</taxon>
    </lineage>
</organism>
<dbReference type="Proteomes" id="UP000236316">
    <property type="component" value="Segment"/>
</dbReference>
<dbReference type="GeneID" id="35382086"/>
<evidence type="ECO:0000313" key="1">
    <source>
        <dbReference type="EMBL" id="SNW62215.1"/>
    </source>
</evidence>
<keyword evidence="2" id="KW-1185">Reference proteome</keyword>
<dbReference type="EMBL" id="LT906555">
    <property type="protein sequence ID" value="SNW62215.1"/>
    <property type="molecule type" value="Genomic_DNA"/>
</dbReference>
<sequence length="350" mass="40957">MEALIKNVKDIQLEDFKTDFTAIYSNNKKPSREDTNKLLEEIIKLDKHLFLKYILLWSIALDKRFLTIKCIDYKNSNILKVLLESGYVDCLTAAYRYCIDNDNIKNLDWVLSNVNFSGNDRINFFRINNIMLYAYNGINIPLANYLMLKYKQYIKESVGHRLTKTNYMDYVPIGYTMDCYLTAWSEDDYDVILEMNMERLYKDSISEDDKKYLNDMIDYVIEISGYDSNKIFEIACTSSLPYVKTLLLNDIMLDVGNGMFWAAYAGKIDILEYLLDMLPKILRYKVEDGPAFMLKMSLNGAVQGRNMSMVKDIINKLQDMGVAINVEEAIDFAYELDYYDIANYLTKYIY</sequence>
<reference evidence="1" key="1">
    <citation type="submission" date="2017-08" db="EMBL/GenBank/DDBJ databases">
        <authorList>
            <consortium name="Urmite Genomes"/>
        </authorList>
    </citation>
    <scope>NUCLEOTIDE SEQUENCE [LARGE SCALE GENOMIC DNA]</scope>
    <source>
        <strain evidence="1">IHUMI-LCC2</strain>
    </source>
</reference>
<accession>A0A2I2L3T3</accession>
<dbReference type="RefSeq" id="YP_009448517.1">
    <property type="nucleotide sequence ID" value="NC_036594.1"/>
</dbReference>
<name>A0A2I2L3T3_9VIRU</name>
<dbReference type="KEGG" id="vg:35382086"/>